<organism evidence="3 4">
    <name type="scientific">Dokdonia pacifica</name>
    <dbReference type="NCBI Taxonomy" id="1627892"/>
    <lineage>
        <taxon>Bacteria</taxon>
        <taxon>Pseudomonadati</taxon>
        <taxon>Bacteroidota</taxon>
        <taxon>Flavobacteriia</taxon>
        <taxon>Flavobacteriales</taxon>
        <taxon>Flavobacteriaceae</taxon>
        <taxon>Dokdonia</taxon>
    </lineage>
</organism>
<protein>
    <submittedName>
        <fullName evidence="3">Uncharacterized protein YigE, DUF2233 family</fullName>
    </submittedName>
</protein>
<sequence>MSYFKSFLFFFILLISFNTSKEVLPSTNSGILSYEVNLNKQQLDFYWKDDQDKNYGSIQNLKTVVEKEGKELVFAMNGGMYLKDRSPQGLFIQKGVMKAPIDTLQGGKTNFYLHPNGIFYITDKHKASITTTANFTQTPDIKYATQSGPMLLINDKIHPKFTEGSSNLHIRNGVGVLPNGNLLFAMSKEKINFYDFACFFKDKGCKNALYLDGFVSRTYLPSRYWEQVDGNFGVIIAETRNKK</sequence>
<name>A0A239BXI4_9FLAO</name>
<dbReference type="Proteomes" id="UP000198379">
    <property type="component" value="Unassembled WGS sequence"/>
</dbReference>
<dbReference type="Pfam" id="PF09992">
    <property type="entry name" value="NAGPA"/>
    <property type="match status" value="1"/>
</dbReference>
<proteinExistence type="predicted"/>
<reference evidence="3 4" key="1">
    <citation type="submission" date="2017-06" db="EMBL/GenBank/DDBJ databases">
        <authorList>
            <person name="Kim H.J."/>
            <person name="Triplett B.A."/>
        </authorList>
    </citation>
    <scope>NUCLEOTIDE SEQUENCE [LARGE SCALE GENOMIC DNA]</scope>
    <source>
        <strain evidence="3 4">DSM 25597</strain>
    </source>
</reference>
<dbReference type="EMBL" id="FZNY01000007">
    <property type="protein sequence ID" value="SNS12626.1"/>
    <property type="molecule type" value="Genomic_DNA"/>
</dbReference>
<evidence type="ECO:0000259" key="2">
    <source>
        <dbReference type="Pfam" id="PF09992"/>
    </source>
</evidence>
<feature type="signal peptide" evidence="1">
    <location>
        <begin position="1"/>
        <end position="21"/>
    </location>
</feature>
<dbReference type="InterPro" id="IPR018711">
    <property type="entry name" value="NAGPA"/>
</dbReference>
<dbReference type="AlphaFoldDB" id="A0A239BXI4"/>
<accession>A0A239BXI4</accession>
<keyword evidence="4" id="KW-1185">Reference proteome</keyword>
<dbReference type="OrthoDB" id="5515706at2"/>
<feature type="chain" id="PRO_5012850911" evidence="1">
    <location>
        <begin position="22"/>
        <end position="243"/>
    </location>
</feature>
<keyword evidence="1" id="KW-0732">Signal</keyword>
<feature type="domain" description="Phosphodiester glycosidase" evidence="2">
    <location>
        <begin position="71"/>
        <end position="220"/>
    </location>
</feature>
<gene>
    <name evidence="3" type="ORF">SAMN06265376_10710</name>
</gene>
<evidence type="ECO:0000313" key="3">
    <source>
        <dbReference type="EMBL" id="SNS12626.1"/>
    </source>
</evidence>
<dbReference type="RefSeq" id="WP_089373016.1">
    <property type="nucleotide sequence ID" value="NZ_BMEP01000004.1"/>
</dbReference>
<evidence type="ECO:0000256" key="1">
    <source>
        <dbReference type="SAM" id="SignalP"/>
    </source>
</evidence>
<evidence type="ECO:0000313" key="4">
    <source>
        <dbReference type="Proteomes" id="UP000198379"/>
    </source>
</evidence>